<evidence type="ECO:0000256" key="2">
    <source>
        <dbReference type="SAM" id="SignalP"/>
    </source>
</evidence>
<keyword evidence="2" id="KW-0732">Signal</keyword>
<name>A0AAV1U8N2_9STRA</name>
<protein>
    <submittedName>
        <fullName evidence="3">Uncharacterized protein</fullName>
    </submittedName>
</protein>
<dbReference type="AlphaFoldDB" id="A0AAV1U8N2"/>
<feature type="region of interest" description="Disordered" evidence="1">
    <location>
        <begin position="26"/>
        <end position="47"/>
    </location>
</feature>
<accession>A0AAV1U8N2</accession>
<evidence type="ECO:0000313" key="3">
    <source>
        <dbReference type="EMBL" id="CAK7931146.1"/>
    </source>
</evidence>
<reference evidence="3" key="1">
    <citation type="submission" date="2024-01" db="EMBL/GenBank/DDBJ databases">
        <authorList>
            <person name="Webb A."/>
        </authorList>
    </citation>
    <scope>NUCLEOTIDE SEQUENCE</scope>
    <source>
        <strain evidence="3">Pm1</strain>
    </source>
</reference>
<sequence length="150" mass="15697">MSKCLLALALVLSADGGFLSALAAEKQTETTKPNTEPASQSEVDSKRMLRGAVKESMPTPAFAMDMLATAGVAGLADVNLALIERTGGPLSRFDVPPAGHLAPELIPDLARGTIAAAVQRLETADLQVPLRDMSFEQFFHAVEAAAAAEH</sequence>
<dbReference type="Proteomes" id="UP001162060">
    <property type="component" value="Unassembled WGS sequence"/>
</dbReference>
<evidence type="ECO:0000313" key="4">
    <source>
        <dbReference type="Proteomes" id="UP001162060"/>
    </source>
</evidence>
<organism evidence="3 4">
    <name type="scientific">Peronospora matthiolae</name>
    <dbReference type="NCBI Taxonomy" id="2874970"/>
    <lineage>
        <taxon>Eukaryota</taxon>
        <taxon>Sar</taxon>
        <taxon>Stramenopiles</taxon>
        <taxon>Oomycota</taxon>
        <taxon>Peronosporomycetes</taxon>
        <taxon>Peronosporales</taxon>
        <taxon>Peronosporaceae</taxon>
        <taxon>Peronospora</taxon>
    </lineage>
</organism>
<gene>
    <name evidence="3" type="ORF">PM001_LOCUS16296</name>
</gene>
<dbReference type="EMBL" id="CAKLBY020000172">
    <property type="protein sequence ID" value="CAK7931146.1"/>
    <property type="molecule type" value="Genomic_DNA"/>
</dbReference>
<feature type="signal peptide" evidence="2">
    <location>
        <begin position="1"/>
        <end position="16"/>
    </location>
</feature>
<feature type="compositionally biased region" description="Polar residues" evidence="1">
    <location>
        <begin position="30"/>
        <end position="42"/>
    </location>
</feature>
<feature type="chain" id="PRO_5043640150" evidence="2">
    <location>
        <begin position="17"/>
        <end position="150"/>
    </location>
</feature>
<comment type="caution">
    <text evidence="3">The sequence shown here is derived from an EMBL/GenBank/DDBJ whole genome shotgun (WGS) entry which is preliminary data.</text>
</comment>
<proteinExistence type="predicted"/>
<evidence type="ECO:0000256" key="1">
    <source>
        <dbReference type="SAM" id="MobiDB-lite"/>
    </source>
</evidence>